<protein>
    <submittedName>
        <fullName evidence="2">Uncharacterized protein</fullName>
    </submittedName>
</protein>
<evidence type="ECO:0000313" key="2">
    <source>
        <dbReference type="EMBL" id="PIO77373.1"/>
    </source>
</evidence>
<reference evidence="2 3" key="1">
    <citation type="submission" date="2015-09" db="EMBL/GenBank/DDBJ databases">
        <title>Draft genome of the parasitic nematode Teladorsagia circumcincta isolate WARC Sus (inbred).</title>
        <authorList>
            <person name="Mitreva M."/>
        </authorList>
    </citation>
    <scope>NUCLEOTIDE SEQUENCE [LARGE SCALE GENOMIC DNA]</scope>
    <source>
        <strain evidence="2 3">S</strain>
    </source>
</reference>
<name>A0A2G9V4E2_TELCI</name>
<gene>
    <name evidence="2" type="ORF">TELCIR_00500</name>
</gene>
<feature type="compositionally biased region" description="Low complexity" evidence="1">
    <location>
        <begin position="1"/>
        <end position="18"/>
    </location>
</feature>
<proteinExistence type="predicted"/>
<evidence type="ECO:0000256" key="1">
    <source>
        <dbReference type="SAM" id="MobiDB-lite"/>
    </source>
</evidence>
<organism evidence="2 3">
    <name type="scientific">Teladorsagia circumcincta</name>
    <name type="common">Brown stomach worm</name>
    <name type="synonym">Ostertagia circumcincta</name>
    <dbReference type="NCBI Taxonomy" id="45464"/>
    <lineage>
        <taxon>Eukaryota</taxon>
        <taxon>Metazoa</taxon>
        <taxon>Ecdysozoa</taxon>
        <taxon>Nematoda</taxon>
        <taxon>Chromadorea</taxon>
        <taxon>Rhabditida</taxon>
        <taxon>Rhabditina</taxon>
        <taxon>Rhabditomorpha</taxon>
        <taxon>Strongyloidea</taxon>
        <taxon>Trichostrongylidae</taxon>
        <taxon>Teladorsagia</taxon>
    </lineage>
</organism>
<dbReference type="OrthoDB" id="5851708at2759"/>
<dbReference type="Proteomes" id="UP000230423">
    <property type="component" value="Unassembled WGS sequence"/>
</dbReference>
<dbReference type="EMBL" id="KZ345000">
    <property type="protein sequence ID" value="PIO77373.1"/>
    <property type="molecule type" value="Genomic_DNA"/>
</dbReference>
<evidence type="ECO:0000313" key="3">
    <source>
        <dbReference type="Proteomes" id="UP000230423"/>
    </source>
</evidence>
<dbReference type="AlphaFoldDB" id="A0A2G9V4E2"/>
<sequence length="117" mass="13241">MSVSTSSSPSTLTKGSASNECPGNYAPQTYIDYNSPSQTECRPEAGCTMLLNDNIFMESELFREQIERNRRIADQLSPVRKYMALSQNKSSNWYWLAQVTAIEFYHTGNALMTPELK</sequence>
<feature type="region of interest" description="Disordered" evidence="1">
    <location>
        <begin position="1"/>
        <end position="23"/>
    </location>
</feature>
<accession>A0A2G9V4E2</accession>
<keyword evidence="3" id="KW-1185">Reference proteome</keyword>